<dbReference type="AlphaFoldDB" id="A0A8B6BLY9"/>
<comment type="caution">
    <text evidence="2">The sequence shown here is derived from an EMBL/GenBank/DDBJ whole genome shotgun (WGS) entry which is preliminary data.</text>
</comment>
<gene>
    <name evidence="2" type="ORF">MGAL_10B092272A</name>
</gene>
<sequence>MTTRNLSIPIAILVKTLAATDNIWIKRTNGQNTSENIHVRNIASAKVKGMQNAAIKRSASARLIRKGLKSVLDLLPFLKTITTNMLPTRESRVVKEYRTINPTKGP</sequence>
<evidence type="ECO:0000313" key="2">
    <source>
        <dbReference type="EMBL" id="VDH92083.1"/>
    </source>
</evidence>
<feature type="signal peptide" evidence="1">
    <location>
        <begin position="1"/>
        <end position="18"/>
    </location>
</feature>
<reference evidence="2" key="1">
    <citation type="submission" date="2018-11" db="EMBL/GenBank/DDBJ databases">
        <authorList>
            <person name="Alioto T."/>
            <person name="Alioto T."/>
        </authorList>
    </citation>
    <scope>NUCLEOTIDE SEQUENCE</scope>
</reference>
<feature type="chain" id="PRO_5032638297" evidence="1">
    <location>
        <begin position="19"/>
        <end position="106"/>
    </location>
</feature>
<evidence type="ECO:0000256" key="1">
    <source>
        <dbReference type="SAM" id="SignalP"/>
    </source>
</evidence>
<dbReference type="Proteomes" id="UP000596742">
    <property type="component" value="Unassembled WGS sequence"/>
</dbReference>
<name>A0A8B6BLY9_MYTGA</name>
<dbReference type="EMBL" id="UYJE01000301">
    <property type="protein sequence ID" value="VDH92083.1"/>
    <property type="molecule type" value="Genomic_DNA"/>
</dbReference>
<keyword evidence="3" id="KW-1185">Reference proteome</keyword>
<keyword evidence="1" id="KW-0732">Signal</keyword>
<proteinExistence type="predicted"/>
<evidence type="ECO:0000313" key="3">
    <source>
        <dbReference type="Proteomes" id="UP000596742"/>
    </source>
</evidence>
<organism evidence="2 3">
    <name type="scientific">Mytilus galloprovincialis</name>
    <name type="common">Mediterranean mussel</name>
    <dbReference type="NCBI Taxonomy" id="29158"/>
    <lineage>
        <taxon>Eukaryota</taxon>
        <taxon>Metazoa</taxon>
        <taxon>Spiralia</taxon>
        <taxon>Lophotrochozoa</taxon>
        <taxon>Mollusca</taxon>
        <taxon>Bivalvia</taxon>
        <taxon>Autobranchia</taxon>
        <taxon>Pteriomorphia</taxon>
        <taxon>Mytilida</taxon>
        <taxon>Mytiloidea</taxon>
        <taxon>Mytilidae</taxon>
        <taxon>Mytilinae</taxon>
        <taxon>Mytilus</taxon>
    </lineage>
</organism>
<accession>A0A8B6BLY9</accession>
<protein>
    <submittedName>
        <fullName evidence="2">Uncharacterized protein</fullName>
    </submittedName>
</protein>